<protein>
    <submittedName>
        <fullName evidence="5">Non-ribosomal peptide synthetase</fullName>
    </submittedName>
</protein>
<keyword evidence="6" id="KW-1185">Reference proteome</keyword>
<sequence>MSGTAISVVEVFEQQAAKRPEAIAVCDADGRLTYAELDRRANRLAHELRARGVGAEVPVALLMRRSADLIVTLVAVLKAGGVYLALDHNLPAERRATVLRDARPVLVITHGETPSATGGDPPWCPLPELWACASRRPATRPVARTSSESTAYIAYTSGSAGKPKGVMVPHRAIVRLVVGAGHLPIRPDDVFLQLAPIAFDASTLEIWGPLLNGGRLVVAPAHQLPLGALADLVCGEGVTILWLTAGLFHHLVASGLAARLRGLRFLLAGGDVLSVESVNAAMADLPGTTLINGYGPTENTTFTCCAALAEPVTTPRVPIGPAIDGTSVYVLDDAVGTAPDGQEGRIHAAGAGLAHGYLNDPALTAQRFVANPFSAVPGDRMYRTGDLGSRGEDGALDFHGREDRQIKIRGFRIEPGDVEHALRAHPEVVDAAIVATSSGDERSLVGFYVADEPLVSEHLRTHMGTLVPPYMIPAVLVWLEALPLTANGKVDRDALSAYEPPGRGDLSSDYRGPGTPLEQWLTEMWGDLTRTSPVGVDDDFFELGGHSLMAVRIIVEISARTGVEIDPQDFYACPTIAELTELITADAPEQADMRSDEDRKSAGE</sequence>
<organism evidence="5 6">
    <name type="scientific">Streptomyces cupreus</name>
    <dbReference type="NCBI Taxonomy" id="2759956"/>
    <lineage>
        <taxon>Bacteria</taxon>
        <taxon>Bacillati</taxon>
        <taxon>Actinomycetota</taxon>
        <taxon>Actinomycetes</taxon>
        <taxon>Kitasatosporales</taxon>
        <taxon>Streptomycetaceae</taxon>
        <taxon>Streptomyces</taxon>
    </lineage>
</organism>
<dbReference type="InterPro" id="IPR010071">
    <property type="entry name" value="AA_adenyl_dom"/>
</dbReference>
<keyword evidence="1" id="KW-0596">Phosphopantetheine</keyword>
<evidence type="ECO:0000313" key="6">
    <source>
        <dbReference type="Proteomes" id="UP000584670"/>
    </source>
</evidence>
<dbReference type="InterPro" id="IPR000873">
    <property type="entry name" value="AMP-dep_synth/lig_dom"/>
</dbReference>
<dbReference type="AlphaFoldDB" id="A0A7X1J982"/>
<dbReference type="Gene3D" id="3.40.50.1820">
    <property type="entry name" value="alpha/beta hydrolase"/>
    <property type="match status" value="1"/>
</dbReference>
<dbReference type="Pfam" id="PF00501">
    <property type="entry name" value="AMP-binding"/>
    <property type="match status" value="1"/>
</dbReference>
<name>A0A7X1J982_9ACTN</name>
<dbReference type="FunFam" id="3.40.50.980:FF:000001">
    <property type="entry name" value="Non-ribosomal peptide synthetase"/>
    <property type="match status" value="1"/>
</dbReference>
<dbReference type="CDD" id="cd12117">
    <property type="entry name" value="A_NRPS_Srf_like"/>
    <property type="match status" value="1"/>
</dbReference>
<dbReference type="SUPFAM" id="SSF56801">
    <property type="entry name" value="Acetyl-CoA synthetase-like"/>
    <property type="match status" value="1"/>
</dbReference>
<dbReference type="Pfam" id="PF13193">
    <property type="entry name" value="AMP-binding_C"/>
    <property type="match status" value="1"/>
</dbReference>
<keyword evidence="2" id="KW-0597">Phosphoprotein</keyword>
<evidence type="ECO:0000256" key="3">
    <source>
        <dbReference type="SAM" id="MobiDB-lite"/>
    </source>
</evidence>
<dbReference type="Gene3D" id="3.30.300.30">
    <property type="match status" value="1"/>
</dbReference>
<dbReference type="Gene3D" id="3.40.50.980">
    <property type="match status" value="2"/>
</dbReference>
<dbReference type="GO" id="GO:0031177">
    <property type="term" value="F:phosphopantetheine binding"/>
    <property type="evidence" value="ECO:0007669"/>
    <property type="project" value="InterPro"/>
</dbReference>
<dbReference type="RefSeq" id="WP_186286470.1">
    <property type="nucleotide sequence ID" value="NZ_JACMSF010000053.1"/>
</dbReference>
<dbReference type="InterPro" id="IPR036736">
    <property type="entry name" value="ACP-like_sf"/>
</dbReference>
<dbReference type="PANTHER" id="PTHR45527:SF1">
    <property type="entry name" value="FATTY ACID SYNTHASE"/>
    <property type="match status" value="1"/>
</dbReference>
<dbReference type="Proteomes" id="UP000584670">
    <property type="component" value="Unassembled WGS sequence"/>
</dbReference>
<dbReference type="PROSITE" id="PS50075">
    <property type="entry name" value="CARRIER"/>
    <property type="match status" value="1"/>
</dbReference>
<dbReference type="GO" id="GO:0043041">
    <property type="term" value="P:amino acid activation for nonribosomal peptide biosynthetic process"/>
    <property type="evidence" value="ECO:0007669"/>
    <property type="project" value="TreeGrafter"/>
</dbReference>
<dbReference type="Gene3D" id="2.30.38.10">
    <property type="entry name" value="Luciferase, Domain 3"/>
    <property type="match status" value="1"/>
</dbReference>
<gene>
    <name evidence="5" type="ORF">H4N64_34465</name>
</gene>
<dbReference type="GO" id="GO:0044550">
    <property type="term" value="P:secondary metabolite biosynthetic process"/>
    <property type="evidence" value="ECO:0007669"/>
    <property type="project" value="TreeGrafter"/>
</dbReference>
<dbReference type="GO" id="GO:0017000">
    <property type="term" value="P:antibiotic biosynthetic process"/>
    <property type="evidence" value="ECO:0007669"/>
    <property type="project" value="UniProtKB-ARBA"/>
</dbReference>
<feature type="domain" description="Carrier" evidence="4">
    <location>
        <begin position="512"/>
        <end position="587"/>
    </location>
</feature>
<dbReference type="GO" id="GO:0005737">
    <property type="term" value="C:cytoplasm"/>
    <property type="evidence" value="ECO:0007669"/>
    <property type="project" value="TreeGrafter"/>
</dbReference>
<evidence type="ECO:0000256" key="2">
    <source>
        <dbReference type="ARBA" id="ARBA00022553"/>
    </source>
</evidence>
<proteinExistence type="predicted"/>
<dbReference type="InterPro" id="IPR029058">
    <property type="entry name" value="AB_hydrolase_fold"/>
</dbReference>
<evidence type="ECO:0000313" key="5">
    <source>
        <dbReference type="EMBL" id="MBC2906551.1"/>
    </source>
</evidence>
<dbReference type="EMBL" id="JACMSF010000053">
    <property type="protein sequence ID" value="MBC2906551.1"/>
    <property type="molecule type" value="Genomic_DNA"/>
</dbReference>
<evidence type="ECO:0000256" key="1">
    <source>
        <dbReference type="ARBA" id="ARBA00022450"/>
    </source>
</evidence>
<feature type="region of interest" description="Disordered" evidence="3">
    <location>
        <begin position="585"/>
        <end position="604"/>
    </location>
</feature>
<dbReference type="InterPro" id="IPR020806">
    <property type="entry name" value="PKS_PP-bd"/>
</dbReference>
<feature type="compositionally biased region" description="Basic and acidic residues" evidence="3">
    <location>
        <begin position="591"/>
        <end position="604"/>
    </location>
</feature>
<comment type="caution">
    <text evidence="5">The sequence shown here is derived from an EMBL/GenBank/DDBJ whole genome shotgun (WGS) entry which is preliminary data.</text>
</comment>
<dbReference type="Pfam" id="PF00550">
    <property type="entry name" value="PP-binding"/>
    <property type="match status" value="1"/>
</dbReference>
<dbReference type="InterPro" id="IPR045851">
    <property type="entry name" value="AMP-bd_C_sf"/>
</dbReference>
<dbReference type="InterPro" id="IPR025110">
    <property type="entry name" value="AMP-bd_C"/>
</dbReference>
<reference evidence="5 6" key="1">
    <citation type="submission" date="2020-08" db="EMBL/GenBank/DDBJ databases">
        <title>Streptomyces sp. PSKA01 genome sequencing and assembly.</title>
        <authorList>
            <person name="Mandal S."/>
            <person name="Maiti P.K."/>
            <person name="Das P."/>
        </authorList>
    </citation>
    <scope>NUCLEOTIDE SEQUENCE [LARGE SCALE GENOMIC DNA]</scope>
    <source>
        <strain evidence="5 6">PSKA01</strain>
    </source>
</reference>
<dbReference type="InterPro" id="IPR006162">
    <property type="entry name" value="Ppantetheine_attach_site"/>
</dbReference>
<evidence type="ECO:0000259" key="4">
    <source>
        <dbReference type="PROSITE" id="PS50075"/>
    </source>
</evidence>
<dbReference type="PANTHER" id="PTHR45527">
    <property type="entry name" value="NONRIBOSOMAL PEPTIDE SYNTHETASE"/>
    <property type="match status" value="1"/>
</dbReference>
<dbReference type="NCBIfam" id="TIGR01733">
    <property type="entry name" value="AA-adenyl-dom"/>
    <property type="match status" value="1"/>
</dbReference>
<dbReference type="InterPro" id="IPR009081">
    <property type="entry name" value="PP-bd_ACP"/>
</dbReference>
<dbReference type="SUPFAM" id="SSF47336">
    <property type="entry name" value="ACP-like"/>
    <property type="match status" value="1"/>
</dbReference>
<accession>A0A7X1J982</accession>
<dbReference type="SMART" id="SM00823">
    <property type="entry name" value="PKS_PP"/>
    <property type="match status" value="1"/>
</dbReference>
<dbReference type="PROSITE" id="PS00012">
    <property type="entry name" value="PHOSPHOPANTETHEINE"/>
    <property type="match status" value="1"/>
</dbReference>